<evidence type="ECO:0000313" key="2">
    <source>
        <dbReference type="EMBL" id="TQJ12784.1"/>
    </source>
</evidence>
<dbReference type="EMBL" id="VFMO01000001">
    <property type="protein sequence ID" value="TQJ12784.1"/>
    <property type="molecule type" value="Genomic_DNA"/>
</dbReference>
<name>A0A542EBW9_9MICO</name>
<dbReference type="Pfam" id="PF00583">
    <property type="entry name" value="Acetyltransf_1"/>
    <property type="match status" value="1"/>
</dbReference>
<organism evidence="2 3">
    <name type="scientific">Yimella lutea</name>
    <dbReference type="NCBI Taxonomy" id="587872"/>
    <lineage>
        <taxon>Bacteria</taxon>
        <taxon>Bacillati</taxon>
        <taxon>Actinomycetota</taxon>
        <taxon>Actinomycetes</taxon>
        <taxon>Micrococcales</taxon>
        <taxon>Dermacoccaceae</taxon>
        <taxon>Yimella</taxon>
    </lineage>
</organism>
<protein>
    <submittedName>
        <fullName evidence="2">Acetyltransferase (GNAT) family protein</fullName>
    </submittedName>
</protein>
<comment type="caution">
    <text evidence="2">The sequence shown here is derived from an EMBL/GenBank/DDBJ whole genome shotgun (WGS) entry which is preliminary data.</text>
</comment>
<dbReference type="CDD" id="cd04301">
    <property type="entry name" value="NAT_SF"/>
    <property type="match status" value="1"/>
</dbReference>
<dbReference type="GO" id="GO:0016747">
    <property type="term" value="F:acyltransferase activity, transferring groups other than amino-acyl groups"/>
    <property type="evidence" value="ECO:0007669"/>
    <property type="project" value="InterPro"/>
</dbReference>
<dbReference type="Gene3D" id="3.40.630.30">
    <property type="match status" value="1"/>
</dbReference>
<dbReference type="AlphaFoldDB" id="A0A542EBW9"/>
<feature type="domain" description="N-acetyltransferase" evidence="1">
    <location>
        <begin position="29"/>
        <end position="187"/>
    </location>
</feature>
<dbReference type="PROSITE" id="PS51186">
    <property type="entry name" value="GNAT"/>
    <property type="match status" value="1"/>
</dbReference>
<evidence type="ECO:0000259" key="1">
    <source>
        <dbReference type="PROSITE" id="PS51186"/>
    </source>
</evidence>
<dbReference type="InterPro" id="IPR000182">
    <property type="entry name" value="GNAT_dom"/>
</dbReference>
<dbReference type="Proteomes" id="UP000320806">
    <property type="component" value="Unassembled WGS sequence"/>
</dbReference>
<sequence>MKVTTWTLEMRSPDDLRGPAQLPEGLTVTESTSVTPEFARFLYGLVGGPWRWTDRLDWSRQQWSEDLAAPGTRFLIAYADGVPQGYLQLGASAIGQTTDMEIKYFGLVESAIGCGLGSALLTRGIERAWQTTGLPKVSRVWVHTCSLDGSAALRTYRARGLNVVDEVVTDEDYPDQPLGSWMSTGGR</sequence>
<keyword evidence="3" id="KW-1185">Reference proteome</keyword>
<dbReference type="SUPFAM" id="SSF55729">
    <property type="entry name" value="Acyl-CoA N-acyltransferases (Nat)"/>
    <property type="match status" value="1"/>
</dbReference>
<keyword evidence="2" id="KW-0808">Transferase</keyword>
<accession>A0A542EBW9</accession>
<dbReference type="RefSeq" id="WP_141927103.1">
    <property type="nucleotide sequence ID" value="NZ_BAABCI010000004.1"/>
</dbReference>
<dbReference type="OrthoDB" id="275336at2"/>
<proteinExistence type="predicted"/>
<evidence type="ECO:0000313" key="3">
    <source>
        <dbReference type="Proteomes" id="UP000320806"/>
    </source>
</evidence>
<dbReference type="InterPro" id="IPR016181">
    <property type="entry name" value="Acyl_CoA_acyltransferase"/>
</dbReference>
<gene>
    <name evidence="2" type="ORF">FB459_0149</name>
</gene>
<reference evidence="2 3" key="1">
    <citation type="submission" date="2019-06" db="EMBL/GenBank/DDBJ databases">
        <title>Sequencing the genomes of 1000 actinobacteria strains.</title>
        <authorList>
            <person name="Klenk H.-P."/>
        </authorList>
    </citation>
    <scope>NUCLEOTIDE SEQUENCE [LARGE SCALE GENOMIC DNA]</scope>
    <source>
        <strain evidence="2 3">DSM 19828</strain>
    </source>
</reference>